<protein>
    <recommendedName>
        <fullName evidence="6">Histidine kinase</fullName>
    </recommendedName>
</protein>
<name>A0A410V5W0_9BRAD</name>
<dbReference type="EMBL" id="CP030057">
    <property type="protein sequence ID" value="QOZ60152.1"/>
    <property type="molecule type" value="Genomic_DNA"/>
</dbReference>
<dbReference type="EMBL" id="BMHC01000009">
    <property type="protein sequence ID" value="GGI26760.1"/>
    <property type="molecule type" value="Genomic_DNA"/>
</dbReference>
<evidence type="ECO:0000313" key="4">
    <source>
        <dbReference type="Proteomes" id="UP000593880"/>
    </source>
</evidence>
<reference evidence="3 4" key="2">
    <citation type="submission" date="2018-06" db="EMBL/GenBank/DDBJ databases">
        <title>Comparative genomics of rhizobia nodulating Arachis hypogaea in China.</title>
        <authorList>
            <person name="Li Y."/>
        </authorList>
    </citation>
    <scope>NUCLEOTIDE SEQUENCE [LARGE SCALE GENOMIC DNA]</scope>
    <source>
        <strain evidence="3 4">CCBAU 51658</strain>
    </source>
</reference>
<keyword evidence="1" id="KW-1133">Transmembrane helix</keyword>
<proteinExistence type="predicted"/>
<evidence type="ECO:0000313" key="3">
    <source>
        <dbReference type="EMBL" id="QOZ60152.1"/>
    </source>
</evidence>
<keyword evidence="1" id="KW-0472">Membrane</keyword>
<evidence type="ECO:0008006" key="6">
    <source>
        <dbReference type="Google" id="ProtNLM"/>
    </source>
</evidence>
<evidence type="ECO:0000313" key="5">
    <source>
        <dbReference type="Proteomes" id="UP000625079"/>
    </source>
</evidence>
<evidence type="ECO:0000256" key="1">
    <source>
        <dbReference type="SAM" id="Phobius"/>
    </source>
</evidence>
<dbReference type="AlphaFoldDB" id="A0A410V5W0"/>
<accession>A0A410V5W0</accession>
<dbReference type="OrthoDB" id="129807at2"/>
<evidence type="ECO:0000313" key="2">
    <source>
        <dbReference type="EMBL" id="GGI26760.1"/>
    </source>
</evidence>
<keyword evidence="1" id="KW-0812">Transmembrane</keyword>
<reference evidence="2" key="1">
    <citation type="journal article" date="2014" name="Int. J. Syst. Evol. Microbiol.">
        <title>Complete genome sequence of Corynebacterium casei LMG S-19264T (=DSM 44701T), isolated from a smear-ripened cheese.</title>
        <authorList>
            <consortium name="US DOE Joint Genome Institute (JGI-PGF)"/>
            <person name="Walter F."/>
            <person name="Albersmeier A."/>
            <person name="Kalinowski J."/>
            <person name="Ruckert C."/>
        </authorList>
    </citation>
    <scope>NUCLEOTIDE SEQUENCE</scope>
    <source>
        <strain evidence="2">CGMCC 1.15034</strain>
    </source>
</reference>
<sequence>MPAEEMGNRARPQPADIDNRAVLAVVGGFLLFVAAAIAGLLLFMHSQAPDSFSPRVKRQFPSPELQTSPEVDLARLTTAQQARLSGYAWIDRDHDIARIPIVEAMRLVAQRGAHAYDPILAPPAATPAPSGGSP</sequence>
<dbReference type="RefSeq" id="WP_128965745.1">
    <property type="nucleotide sequence ID" value="NZ_BMHC01000009.1"/>
</dbReference>
<gene>
    <name evidence="2" type="ORF">GCM10010987_40990</name>
    <name evidence="3" type="ORF">XH86_16550</name>
</gene>
<organism evidence="2 5">
    <name type="scientific">Bradyrhizobium guangdongense</name>
    <dbReference type="NCBI Taxonomy" id="1325090"/>
    <lineage>
        <taxon>Bacteria</taxon>
        <taxon>Pseudomonadati</taxon>
        <taxon>Pseudomonadota</taxon>
        <taxon>Alphaproteobacteria</taxon>
        <taxon>Hyphomicrobiales</taxon>
        <taxon>Nitrobacteraceae</taxon>
        <taxon>Bradyrhizobium</taxon>
    </lineage>
</organism>
<keyword evidence="4" id="KW-1185">Reference proteome</keyword>
<dbReference type="Proteomes" id="UP000593880">
    <property type="component" value="Chromosome"/>
</dbReference>
<dbReference type="Proteomes" id="UP000625079">
    <property type="component" value="Unassembled WGS sequence"/>
</dbReference>
<feature type="transmembrane region" description="Helical" evidence="1">
    <location>
        <begin position="21"/>
        <end position="44"/>
    </location>
</feature>
<reference evidence="2" key="3">
    <citation type="submission" date="2022-12" db="EMBL/GenBank/DDBJ databases">
        <authorList>
            <person name="Sun Q."/>
            <person name="Zhou Y."/>
        </authorList>
    </citation>
    <scope>NUCLEOTIDE SEQUENCE</scope>
    <source>
        <strain evidence="2">CGMCC 1.15034</strain>
    </source>
</reference>